<proteinExistence type="predicted"/>
<dbReference type="RefSeq" id="WP_101472258.1">
    <property type="nucleotide sequence ID" value="NZ_PJND01000008.1"/>
</dbReference>
<dbReference type="Gene3D" id="2.70.98.10">
    <property type="match status" value="1"/>
</dbReference>
<protein>
    <submittedName>
        <fullName evidence="5">Galactose mutarotase-like enzyme</fullName>
    </submittedName>
</protein>
<reference evidence="4 6" key="1">
    <citation type="submission" date="2017-12" db="EMBL/GenBank/DDBJ databases">
        <title>Genomic Encyclopedia of Type Strains, Phase III (KMG-III): the genomes of soil and plant-associated and newly described type strains.</title>
        <authorList>
            <person name="Whitman W."/>
        </authorList>
    </citation>
    <scope>NUCLEOTIDE SEQUENCE [LARGE SCALE GENOMIC DNA]</scope>
    <source>
        <strain evidence="4 6">IP-10</strain>
    </source>
</reference>
<evidence type="ECO:0000256" key="3">
    <source>
        <dbReference type="ARBA" id="ARBA00022837"/>
    </source>
</evidence>
<accession>A0A497UHL2</accession>
<evidence type="ECO:0000313" key="7">
    <source>
        <dbReference type="Proteomes" id="UP000275027"/>
    </source>
</evidence>
<organism evidence="5 7">
    <name type="scientific">Flavobacterium lindanitolerans</name>
    <dbReference type="NCBI Taxonomy" id="428988"/>
    <lineage>
        <taxon>Bacteria</taxon>
        <taxon>Pseudomonadati</taxon>
        <taxon>Bacteroidota</taxon>
        <taxon>Flavobacteriia</taxon>
        <taxon>Flavobacteriales</taxon>
        <taxon>Flavobacteriaceae</taxon>
        <taxon>Flavobacterium</taxon>
    </lineage>
</organism>
<comment type="cofactor">
    <cofactor evidence="1">
        <name>Ca(2+)</name>
        <dbReference type="ChEBI" id="CHEBI:29108"/>
    </cofactor>
</comment>
<dbReference type="GO" id="GO:0030246">
    <property type="term" value="F:carbohydrate binding"/>
    <property type="evidence" value="ECO:0007669"/>
    <property type="project" value="InterPro"/>
</dbReference>
<dbReference type="CDD" id="cd09024">
    <property type="entry name" value="Aldose_epim_lacX"/>
    <property type="match status" value="1"/>
</dbReference>
<comment type="subunit">
    <text evidence="2">Monomer.</text>
</comment>
<comment type="caution">
    <text evidence="5">The sequence shown here is derived from an EMBL/GenBank/DDBJ whole genome shotgun (WGS) entry which is preliminary data.</text>
</comment>
<dbReference type="InterPro" id="IPR037481">
    <property type="entry name" value="LacX"/>
</dbReference>
<dbReference type="GO" id="GO:0005975">
    <property type="term" value="P:carbohydrate metabolic process"/>
    <property type="evidence" value="ECO:0007669"/>
    <property type="project" value="InterPro"/>
</dbReference>
<dbReference type="SUPFAM" id="SSF74650">
    <property type="entry name" value="Galactose mutarotase-like"/>
    <property type="match status" value="1"/>
</dbReference>
<dbReference type="GO" id="GO:0016853">
    <property type="term" value="F:isomerase activity"/>
    <property type="evidence" value="ECO:0007669"/>
    <property type="project" value="InterPro"/>
</dbReference>
<dbReference type="InterPro" id="IPR011013">
    <property type="entry name" value="Gal_mutarotase_sf_dom"/>
</dbReference>
<name>A0A497UHL2_9FLAO</name>
<dbReference type="EMBL" id="RCCB01000011">
    <property type="protein sequence ID" value="RLJ30370.1"/>
    <property type="molecule type" value="Genomic_DNA"/>
</dbReference>
<dbReference type="PANTHER" id="PTHR11122:SF13">
    <property type="entry name" value="GLUCOSE-6-PHOSPHATE 1-EPIMERASE"/>
    <property type="match status" value="1"/>
</dbReference>
<dbReference type="Pfam" id="PF01263">
    <property type="entry name" value="Aldose_epim"/>
    <property type="match status" value="1"/>
</dbReference>
<dbReference type="InterPro" id="IPR014718">
    <property type="entry name" value="GH-type_carb-bd"/>
</dbReference>
<dbReference type="Proteomes" id="UP000275027">
    <property type="component" value="Unassembled WGS sequence"/>
</dbReference>
<dbReference type="AlphaFoldDB" id="A0A497UHL2"/>
<evidence type="ECO:0000313" key="5">
    <source>
        <dbReference type="EMBL" id="RLJ30370.1"/>
    </source>
</evidence>
<evidence type="ECO:0000313" key="4">
    <source>
        <dbReference type="EMBL" id="PKW20991.1"/>
    </source>
</evidence>
<reference evidence="5 7" key="2">
    <citation type="submission" date="2018-10" db="EMBL/GenBank/DDBJ databases">
        <title>Genomic Encyclopedia of Archaeal and Bacterial Type Strains, Phase II (KMG-II): from individual species to whole genera.</title>
        <authorList>
            <person name="Goeker M."/>
        </authorList>
    </citation>
    <scope>NUCLEOTIDE SEQUENCE [LARGE SCALE GENOMIC DNA]</scope>
    <source>
        <strain evidence="5 7">DSM 21886</strain>
    </source>
</reference>
<evidence type="ECO:0000313" key="6">
    <source>
        <dbReference type="Proteomes" id="UP000233767"/>
    </source>
</evidence>
<keyword evidence="6" id="KW-1185">Reference proteome</keyword>
<gene>
    <name evidence="4" type="ORF">B0G92_2271</name>
    <name evidence="5" type="ORF">CLV50_1779</name>
</gene>
<sequence>MNIVLQNKELKATINTKGAELISLKRNAKEYIWEGNPNFWDKHSPILFPIVGTLKEGQYNYENKSYQLSRHGFARDNVFCVEETFKNKAVFSFRSSEETAKYYPFDFELKIIYTLEENYLTIKYEVTNNGNTKMPFSIGGHPAFALTDTFENYSLLFENDESLTCYSLENNLLSERTTVLKLSDHKLPLSYSLFEEDALIIKKLESKKIQILKNGKPYVEISLYDFPNLGIWTKNNAPFICLEPWHGYSDSIKSTGNLFEKEGILILSAKETFETSFRIKI</sequence>
<dbReference type="InterPro" id="IPR008183">
    <property type="entry name" value="Aldose_1/G6P_1-epimerase"/>
</dbReference>
<dbReference type="EMBL" id="PJND01000008">
    <property type="protein sequence ID" value="PKW20991.1"/>
    <property type="molecule type" value="Genomic_DNA"/>
</dbReference>
<evidence type="ECO:0000256" key="1">
    <source>
        <dbReference type="ARBA" id="ARBA00001913"/>
    </source>
</evidence>
<dbReference type="PANTHER" id="PTHR11122">
    <property type="entry name" value="APOSPORY-ASSOCIATED PROTEIN C-RELATED"/>
    <property type="match status" value="1"/>
</dbReference>
<evidence type="ECO:0000256" key="2">
    <source>
        <dbReference type="ARBA" id="ARBA00011245"/>
    </source>
</evidence>
<keyword evidence="3" id="KW-0106">Calcium</keyword>
<dbReference type="Proteomes" id="UP000233767">
    <property type="component" value="Unassembled WGS sequence"/>
</dbReference>